<dbReference type="InterPro" id="IPR004140">
    <property type="entry name" value="Exo70"/>
</dbReference>
<dbReference type="EMBL" id="CM000848">
    <property type="protein sequence ID" value="KRH13470.1"/>
    <property type="molecule type" value="Genomic_DNA"/>
</dbReference>
<comment type="function">
    <text evidence="4">Component of the exocyst complex.</text>
</comment>
<dbReference type="SUPFAM" id="SSF74788">
    <property type="entry name" value="Cullin repeat-like"/>
    <property type="match status" value="1"/>
</dbReference>
<feature type="domain" description="Exocyst complex subunit Exo70 C-terminal" evidence="5">
    <location>
        <begin position="1"/>
        <end position="78"/>
    </location>
</feature>
<dbReference type="PaxDb" id="3847-GLYMA15G38680.1"/>
<evidence type="ECO:0000256" key="2">
    <source>
        <dbReference type="ARBA" id="ARBA00022448"/>
    </source>
</evidence>
<keyword evidence="4" id="KW-0653">Protein transport</keyword>
<dbReference type="AlphaFoldDB" id="A0A0R0G599"/>
<dbReference type="STRING" id="3847.A0A0R0G599"/>
<evidence type="ECO:0000259" key="5">
    <source>
        <dbReference type="Pfam" id="PF03081"/>
    </source>
</evidence>
<protein>
    <recommendedName>
        <fullName evidence="4">Exocyst subunit Exo70 family protein</fullName>
    </recommendedName>
</protein>
<reference evidence="6 7" key="1">
    <citation type="journal article" date="2010" name="Nature">
        <title>Genome sequence of the palaeopolyploid soybean.</title>
        <authorList>
            <person name="Schmutz J."/>
            <person name="Cannon S.B."/>
            <person name="Schlueter J."/>
            <person name="Ma J."/>
            <person name="Mitros T."/>
            <person name="Nelson W."/>
            <person name="Hyten D.L."/>
            <person name="Song Q."/>
            <person name="Thelen J.J."/>
            <person name="Cheng J."/>
            <person name="Xu D."/>
            <person name="Hellsten U."/>
            <person name="May G.D."/>
            <person name="Yu Y."/>
            <person name="Sakurai T."/>
            <person name="Umezawa T."/>
            <person name="Bhattacharyya M.K."/>
            <person name="Sandhu D."/>
            <person name="Valliyodan B."/>
            <person name="Lindquist E."/>
            <person name="Peto M."/>
            <person name="Grant D."/>
            <person name="Shu S."/>
            <person name="Goodstein D."/>
            <person name="Barry K."/>
            <person name="Futrell-Griggs M."/>
            <person name="Abernathy B."/>
            <person name="Du J."/>
            <person name="Tian Z."/>
            <person name="Zhu L."/>
            <person name="Gill N."/>
            <person name="Joshi T."/>
            <person name="Libault M."/>
            <person name="Sethuraman A."/>
            <person name="Zhang X.-C."/>
            <person name="Shinozaki K."/>
            <person name="Nguyen H.T."/>
            <person name="Wing R.A."/>
            <person name="Cregan P."/>
            <person name="Specht J."/>
            <person name="Grimwood J."/>
            <person name="Rokhsar D."/>
            <person name="Stacey G."/>
            <person name="Shoemaker R.C."/>
            <person name="Jackson S.A."/>
        </authorList>
    </citation>
    <scope>NUCLEOTIDE SEQUENCE [LARGE SCALE GENOMIC DNA]</scope>
    <source>
        <strain evidence="7">cv. Williams 82</strain>
        <tissue evidence="6">Callus</tissue>
    </source>
</reference>
<dbReference type="GO" id="GO:0006887">
    <property type="term" value="P:exocytosis"/>
    <property type="evidence" value="ECO:0007669"/>
    <property type="project" value="UniProtKB-KW"/>
</dbReference>
<dbReference type="Gene3D" id="1.20.1280.170">
    <property type="entry name" value="Exocyst complex component Exo70"/>
    <property type="match status" value="1"/>
</dbReference>
<dbReference type="GO" id="GO:0015031">
    <property type="term" value="P:protein transport"/>
    <property type="evidence" value="ECO:0007669"/>
    <property type="project" value="UniProtKB-KW"/>
</dbReference>
<sequence>MRILQALQTNLDGKSKQYRDPAWTHLFLMNNVHYIIISVWRFEEKDLYGDDWIQQRRKIVQQHANQYKRNVWAEVVSY</sequence>
<evidence type="ECO:0000313" key="8">
    <source>
        <dbReference type="Proteomes" id="UP000008827"/>
    </source>
</evidence>
<evidence type="ECO:0000313" key="7">
    <source>
        <dbReference type="EnsemblPlants" id="KRH13470"/>
    </source>
</evidence>
<keyword evidence="3 4" id="KW-0268">Exocytosis</keyword>
<evidence type="ECO:0000313" key="6">
    <source>
        <dbReference type="EMBL" id="KRH13470.1"/>
    </source>
</evidence>
<evidence type="ECO:0000256" key="1">
    <source>
        <dbReference type="ARBA" id="ARBA00006756"/>
    </source>
</evidence>
<dbReference type="Pfam" id="PF03081">
    <property type="entry name" value="Exo70_C"/>
    <property type="match status" value="1"/>
</dbReference>
<dbReference type="InterPro" id="IPR016159">
    <property type="entry name" value="Cullin_repeat-like_dom_sf"/>
</dbReference>
<dbReference type="InParanoid" id="A0A0R0G599"/>
<dbReference type="PANTHER" id="PTHR12542:SF41">
    <property type="entry name" value="EXOCYST COMPLEX COMPONENT 7"/>
    <property type="match status" value="1"/>
</dbReference>
<dbReference type="GO" id="GO:0000145">
    <property type="term" value="C:exocyst"/>
    <property type="evidence" value="ECO:0007669"/>
    <property type="project" value="InterPro"/>
</dbReference>
<dbReference type="PANTHER" id="PTHR12542">
    <property type="entry name" value="EXOCYST COMPLEX PROTEIN EXO70"/>
    <property type="match status" value="1"/>
</dbReference>
<dbReference type="OMA" id="WTHLFLM"/>
<proteinExistence type="inferred from homology"/>
<evidence type="ECO:0000256" key="4">
    <source>
        <dbReference type="RuleBase" id="RU365026"/>
    </source>
</evidence>
<evidence type="ECO:0000256" key="3">
    <source>
        <dbReference type="ARBA" id="ARBA00022483"/>
    </source>
</evidence>
<organism evidence="6">
    <name type="scientific">Glycine max</name>
    <name type="common">Soybean</name>
    <name type="synonym">Glycine hispida</name>
    <dbReference type="NCBI Taxonomy" id="3847"/>
    <lineage>
        <taxon>Eukaryota</taxon>
        <taxon>Viridiplantae</taxon>
        <taxon>Streptophyta</taxon>
        <taxon>Embryophyta</taxon>
        <taxon>Tracheophyta</taxon>
        <taxon>Spermatophyta</taxon>
        <taxon>Magnoliopsida</taxon>
        <taxon>eudicotyledons</taxon>
        <taxon>Gunneridae</taxon>
        <taxon>Pentapetalae</taxon>
        <taxon>rosids</taxon>
        <taxon>fabids</taxon>
        <taxon>Fabales</taxon>
        <taxon>Fabaceae</taxon>
        <taxon>Papilionoideae</taxon>
        <taxon>50 kb inversion clade</taxon>
        <taxon>NPAAA clade</taxon>
        <taxon>indigoferoid/millettioid clade</taxon>
        <taxon>Phaseoleae</taxon>
        <taxon>Glycine</taxon>
        <taxon>Glycine subgen. Soja</taxon>
    </lineage>
</organism>
<name>A0A0R0G599_SOYBN</name>
<comment type="similarity">
    <text evidence="1 4">Belongs to the EXO70 family.</text>
</comment>
<dbReference type="Proteomes" id="UP000008827">
    <property type="component" value="Chromosome 15"/>
</dbReference>
<dbReference type="InterPro" id="IPR046364">
    <property type="entry name" value="Exo70_C"/>
</dbReference>
<reference evidence="7" key="2">
    <citation type="submission" date="2018-02" db="UniProtKB">
        <authorList>
            <consortium name="EnsemblPlants"/>
        </authorList>
    </citation>
    <scope>IDENTIFICATION</scope>
    <source>
        <strain evidence="7">Williams 82</strain>
    </source>
</reference>
<keyword evidence="8" id="KW-1185">Reference proteome</keyword>
<dbReference type="EnsemblPlants" id="KRH13470">
    <property type="protein sequence ID" value="KRH13470"/>
    <property type="gene ID" value="GLYMA_15G241400"/>
</dbReference>
<gene>
    <name evidence="6" type="ORF">GLYMA_15G241400</name>
</gene>
<dbReference type="SMR" id="A0A0R0G599"/>
<accession>A0A0R0G599</accession>
<dbReference type="Gramene" id="KRH13470">
    <property type="protein sequence ID" value="KRH13470"/>
    <property type="gene ID" value="GLYMA_15G241400"/>
</dbReference>
<dbReference type="OrthoDB" id="1922221at2759"/>
<reference evidence="6" key="3">
    <citation type="submission" date="2018-07" db="EMBL/GenBank/DDBJ databases">
        <title>WGS assembly of Glycine max.</title>
        <authorList>
            <person name="Schmutz J."/>
            <person name="Cannon S."/>
            <person name="Schlueter J."/>
            <person name="Ma J."/>
            <person name="Mitros T."/>
            <person name="Nelson W."/>
            <person name="Hyten D."/>
            <person name="Song Q."/>
            <person name="Thelen J."/>
            <person name="Cheng J."/>
            <person name="Xu D."/>
            <person name="Hellsten U."/>
            <person name="May G."/>
            <person name="Yu Y."/>
            <person name="Sakurai T."/>
            <person name="Umezawa T."/>
            <person name="Bhattacharyya M."/>
            <person name="Sandhu D."/>
            <person name="Valliyodan B."/>
            <person name="Lindquist E."/>
            <person name="Peto M."/>
            <person name="Grant D."/>
            <person name="Shu S."/>
            <person name="Goodstein D."/>
            <person name="Barry K."/>
            <person name="Futrell-Griggs M."/>
            <person name="Abernathy B."/>
            <person name="Du J."/>
            <person name="Tian Z."/>
            <person name="Zhu L."/>
            <person name="Gill N."/>
            <person name="Joshi T."/>
            <person name="Libault M."/>
            <person name="Sethuraman A."/>
            <person name="Zhang X."/>
            <person name="Shinozaki K."/>
            <person name="Nguyen H."/>
            <person name="Wing R."/>
            <person name="Cregan P."/>
            <person name="Specht J."/>
            <person name="Grimwood J."/>
            <person name="Rokhsar D."/>
            <person name="Stacey G."/>
            <person name="Shoemaker R."/>
            <person name="Jackson S."/>
        </authorList>
    </citation>
    <scope>NUCLEOTIDE SEQUENCE</scope>
    <source>
        <tissue evidence="6">Callus</tissue>
    </source>
</reference>
<dbReference type="GO" id="GO:0005546">
    <property type="term" value="F:phosphatidylinositol-4,5-bisphosphate binding"/>
    <property type="evidence" value="ECO:0007669"/>
    <property type="project" value="InterPro"/>
</dbReference>
<keyword evidence="2 4" id="KW-0813">Transport</keyword>